<dbReference type="AlphaFoldDB" id="A0A4Y8IF53"/>
<sequence length="249" mass="28586">MSKEARISILLLVIPLIVSYLLLQPIHEEFTAKGDIETVTELGIDGSVYFTYVHSGIIKNYLEKFFLDMQYDDIEYLPLSDYEYNYFTKEYEEDVQHYKEQTIVNAVNLTNEHQTVVENQDRISDIIHEASEYYGDSFGLMIAIGLLEEELNKDYSRKGSILISGTGTIEEDQSVGSVGAIRYKLLTAEENGVDIFFVPKDAVYYGESSNQREASNVLKEEDLKLKIVYVSTLQEAINFLENLNLEHER</sequence>
<organism evidence="1 2">
    <name type="scientific">Filobacillus milosensis</name>
    <dbReference type="NCBI Taxonomy" id="94137"/>
    <lineage>
        <taxon>Bacteria</taxon>
        <taxon>Bacillati</taxon>
        <taxon>Bacillota</taxon>
        <taxon>Bacilli</taxon>
        <taxon>Bacillales</taxon>
        <taxon>Bacillaceae</taxon>
        <taxon>Filobacillus</taxon>
    </lineage>
</organism>
<gene>
    <name evidence="1" type="ORF">E3U55_11860</name>
</gene>
<comment type="caution">
    <text evidence="1">The sequence shown here is derived from an EMBL/GenBank/DDBJ whole genome shotgun (WGS) entry which is preliminary data.</text>
</comment>
<reference evidence="1 2" key="1">
    <citation type="submission" date="2019-03" db="EMBL/GenBank/DDBJ databases">
        <authorList>
            <person name="He R.-H."/>
        </authorList>
    </citation>
    <scope>NUCLEOTIDE SEQUENCE [LARGE SCALE GENOMIC DNA]</scope>
    <source>
        <strain evidence="2">SH 714</strain>
    </source>
</reference>
<evidence type="ECO:0008006" key="3">
    <source>
        <dbReference type="Google" id="ProtNLM"/>
    </source>
</evidence>
<dbReference type="RefSeq" id="WP_134340687.1">
    <property type="nucleotide sequence ID" value="NZ_SOPW01000013.1"/>
</dbReference>
<accession>A0A4Y8IF53</accession>
<dbReference type="InterPro" id="IPR014721">
    <property type="entry name" value="Ribsml_uS5_D2-typ_fold_subgr"/>
</dbReference>
<evidence type="ECO:0000313" key="2">
    <source>
        <dbReference type="Proteomes" id="UP000297975"/>
    </source>
</evidence>
<dbReference type="SUPFAM" id="SSF54211">
    <property type="entry name" value="Ribosomal protein S5 domain 2-like"/>
    <property type="match status" value="1"/>
</dbReference>
<dbReference type="Gene3D" id="3.30.230.10">
    <property type="match status" value="1"/>
</dbReference>
<keyword evidence="2" id="KW-1185">Reference proteome</keyword>
<evidence type="ECO:0000313" key="1">
    <source>
        <dbReference type="EMBL" id="TFB18482.1"/>
    </source>
</evidence>
<dbReference type="OrthoDB" id="2195098at2"/>
<name>A0A4Y8IF53_9BACI</name>
<dbReference type="EMBL" id="SOPW01000013">
    <property type="protein sequence ID" value="TFB18482.1"/>
    <property type="molecule type" value="Genomic_DNA"/>
</dbReference>
<protein>
    <recommendedName>
        <fullName evidence="3">Lon proteolytic domain-containing protein</fullName>
    </recommendedName>
</protein>
<dbReference type="Proteomes" id="UP000297975">
    <property type="component" value="Unassembled WGS sequence"/>
</dbReference>
<dbReference type="InterPro" id="IPR020568">
    <property type="entry name" value="Ribosomal_Su5_D2-typ_SF"/>
</dbReference>
<proteinExistence type="predicted"/>